<feature type="domain" description="F-box" evidence="2">
    <location>
        <begin position="105"/>
        <end position="151"/>
    </location>
</feature>
<feature type="compositionally biased region" description="Low complexity" evidence="1">
    <location>
        <begin position="60"/>
        <end position="77"/>
    </location>
</feature>
<organism evidence="3 4">
    <name type="scientific">Microbotryum intermedium</name>
    <dbReference type="NCBI Taxonomy" id="269621"/>
    <lineage>
        <taxon>Eukaryota</taxon>
        <taxon>Fungi</taxon>
        <taxon>Dikarya</taxon>
        <taxon>Basidiomycota</taxon>
        <taxon>Pucciniomycotina</taxon>
        <taxon>Microbotryomycetes</taxon>
        <taxon>Microbotryales</taxon>
        <taxon>Microbotryaceae</taxon>
        <taxon>Microbotryum</taxon>
    </lineage>
</organism>
<sequence length="705" mass="77360">MSDLLHDALTRHASQAQLSPRALQALSLHEDGTHGSGSGEGDDELISVQTPIASTPGSVASTPAASRNSSRSSSPSGAKRRGGAGKPRRDKTKEKEKAEAMNNAKDPMVRFPNVVNGRIFGELDMFDLLSCGMVCKRWRNSQTMNYTWYLLLQRLTYVDPASRAPAYSESDGLPTWRRGDSKINWAERFASINRRDDLEQLLASETDENGLTMQEERELKWAEENEANDAQFADKNEMRAYYKSLRNAKGYKTEGGKGGIRTWEGDGLGAEVSADSWSLVSASACRHLSAETAQNGPIERDIRIGFVVCAPKTPLGTHLRPSQSAGHDRARPFADLCTYPDSLNAPRERKPNRQPHFATAGPSNPNGRTKASSASASPSTSSSTNETGSSSSPQLITAAEQSLLAYLSDLAKPVLSSPDFKTQLQTVKSALYEKDYSRAFGSDLNRLVYTARWVPSRAIIYRRIYRASLEIKETLMAPVSTSNDDEDKKLVKVLMLGGGAGSEVIALASLLERVTDWSNRVEITAIDNSDWSDIIRRQSQGLFSSYPDTLSPDRLAIKFLQADVLSALSAPEIPYAQAKLITILFTISELLLQARSTTLSLLAHLTQACQKGTLLLIVESAALAQIPIGTSGRSYPLGTLLDHALAPPRVSSKDRKEGESKEGPKWEILRSEDSTWYRMPIGASDCYPLALENSRVVLRLYRKLR</sequence>
<dbReference type="InterPro" id="IPR036047">
    <property type="entry name" value="F-box-like_dom_sf"/>
</dbReference>
<dbReference type="Pfam" id="PF00646">
    <property type="entry name" value="F-box"/>
    <property type="match status" value="1"/>
</dbReference>
<protein>
    <submittedName>
        <fullName evidence="3">BQ2448_3163 protein</fullName>
    </submittedName>
</protein>
<dbReference type="SUPFAM" id="SSF81383">
    <property type="entry name" value="F-box domain"/>
    <property type="match status" value="1"/>
</dbReference>
<dbReference type="PROSITE" id="PS50181">
    <property type="entry name" value="FBOX"/>
    <property type="match status" value="1"/>
</dbReference>
<feature type="compositionally biased region" description="Basic residues" evidence="1">
    <location>
        <begin position="78"/>
        <end position="90"/>
    </location>
</feature>
<evidence type="ECO:0000313" key="4">
    <source>
        <dbReference type="Proteomes" id="UP000198372"/>
    </source>
</evidence>
<dbReference type="Proteomes" id="UP000198372">
    <property type="component" value="Unassembled WGS sequence"/>
</dbReference>
<feature type="region of interest" description="Disordered" evidence="1">
    <location>
        <begin position="337"/>
        <end position="394"/>
    </location>
</feature>
<keyword evidence="4" id="KW-1185">Reference proteome</keyword>
<feature type="compositionally biased region" description="Polar residues" evidence="1">
    <location>
        <begin position="361"/>
        <end position="370"/>
    </location>
</feature>
<dbReference type="InterPro" id="IPR021463">
    <property type="entry name" value="Methyltransf_34"/>
</dbReference>
<dbReference type="EMBL" id="FMSP01000007">
    <property type="protein sequence ID" value="SCV71575.1"/>
    <property type="molecule type" value="Genomic_DNA"/>
</dbReference>
<dbReference type="Pfam" id="PF11312">
    <property type="entry name" value="Methyltransf_34"/>
    <property type="match status" value="1"/>
</dbReference>
<dbReference type="STRING" id="269621.A0A238FEG0"/>
<accession>A0A238FEG0</accession>
<dbReference type="Gene3D" id="1.20.1280.50">
    <property type="match status" value="1"/>
</dbReference>
<evidence type="ECO:0000313" key="3">
    <source>
        <dbReference type="EMBL" id="SCV71575.1"/>
    </source>
</evidence>
<dbReference type="AlphaFoldDB" id="A0A238FEG0"/>
<gene>
    <name evidence="3" type="ORF">BQ2448_3163</name>
</gene>
<evidence type="ECO:0000256" key="1">
    <source>
        <dbReference type="SAM" id="MobiDB-lite"/>
    </source>
</evidence>
<evidence type="ECO:0000259" key="2">
    <source>
        <dbReference type="PROSITE" id="PS50181"/>
    </source>
</evidence>
<proteinExistence type="predicted"/>
<feature type="region of interest" description="Disordered" evidence="1">
    <location>
        <begin position="53"/>
        <end position="105"/>
    </location>
</feature>
<name>A0A238FEG0_9BASI</name>
<reference evidence="4" key="1">
    <citation type="submission" date="2016-09" db="EMBL/GenBank/DDBJ databases">
        <authorList>
            <person name="Jeantristanb JTB J.-T."/>
            <person name="Ricardo R."/>
        </authorList>
    </citation>
    <scope>NUCLEOTIDE SEQUENCE [LARGE SCALE GENOMIC DNA]</scope>
</reference>
<dbReference type="InterPro" id="IPR001810">
    <property type="entry name" value="F-box_dom"/>
</dbReference>
<feature type="compositionally biased region" description="Low complexity" evidence="1">
    <location>
        <begin position="371"/>
        <end position="392"/>
    </location>
</feature>
<dbReference type="OrthoDB" id="6419443at2759"/>